<feature type="compositionally biased region" description="Low complexity" evidence="1">
    <location>
        <begin position="129"/>
        <end position="138"/>
    </location>
</feature>
<dbReference type="RefSeq" id="WP_021056076.1">
    <property type="nucleotide sequence ID" value="NZ_KE356561.1"/>
</dbReference>
<name>U1NI81_9EURY</name>
<evidence type="ECO:0000313" key="3">
    <source>
        <dbReference type="Proteomes" id="UP000030710"/>
    </source>
</evidence>
<gene>
    <name evidence="2" type="ORF">J07HQW2_03095</name>
</gene>
<proteinExistence type="predicted"/>
<feature type="compositionally biased region" description="Polar residues" evidence="1">
    <location>
        <begin position="171"/>
        <end position="186"/>
    </location>
</feature>
<dbReference type="EMBL" id="KE356561">
    <property type="protein sequence ID" value="ERG96613.1"/>
    <property type="molecule type" value="Genomic_DNA"/>
</dbReference>
<dbReference type="AlphaFoldDB" id="U1NI81"/>
<dbReference type="eggNOG" id="arCOG04474">
    <property type="taxonomic scope" value="Archaea"/>
</dbReference>
<feature type="compositionally biased region" description="Polar residues" evidence="1">
    <location>
        <begin position="86"/>
        <end position="101"/>
    </location>
</feature>
<sequence>MYGGWLSEGTLTDSIKPDGTDIVELQTLIDLVDVAADTGGRVLSDPTQDCYTTPGEQYNYVCWPPIHAYDDATVADEETPDEEPPQTSQSKTGEQQSNDSSAHIADDSSTDTVDTTGEENENKAENGILSLVRSRLSGSRGGDHEEGDGETHDQSDTTVNADTDRDASKDILSSSAETSQHSQDFTDVSPKLTDSAENNDEDEPPANEGQTRADKDDTTGENEDAEDGTAENISG</sequence>
<organism evidence="2 3">
    <name type="scientific">Haloquadratum walsbyi J07HQW2</name>
    <dbReference type="NCBI Taxonomy" id="1238425"/>
    <lineage>
        <taxon>Archaea</taxon>
        <taxon>Methanobacteriati</taxon>
        <taxon>Methanobacteriota</taxon>
        <taxon>Stenosarchaea group</taxon>
        <taxon>Halobacteria</taxon>
        <taxon>Halobacteriales</taxon>
        <taxon>Haloferacaceae</taxon>
        <taxon>Haloquadratum</taxon>
    </lineage>
</organism>
<evidence type="ECO:0000313" key="2">
    <source>
        <dbReference type="EMBL" id="ERG96613.1"/>
    </source>
</evidence>
<reference evidence="2 3" key="1">
    <citation type="journal article" date="2013" name="PLoS ONE">
        <title>Assembly-driven community genomics of a hypersaline microbial ecosystem.</title>
        <authorList>
            <person name="Podell S."/>
            <person name="Ugalde J.A."/>
            <person name="Narasingarao P."/>
            <person name="Banfield J.F."/>
            <person name="Heidelberg K.B."/>
            <person name="Allen E.E."/>
        </authorList>
    </citation>
    <scope>NUCLEOTIDE SEQUENCE [LARGE SCALE GENOMIC DNA]</scope>
    <source>
        <strain evidence="3">J07HQW2</strain>
    </source>
</reference>
<dbReference type="eggNOG" id="arCOG06650">
    <property type="taxonomic scope" value="Archaea"/>
</dbReference>
<feature type="compositionally biased region" description="Acidic residues" evidence="1">
    <location>
        <begin position="74"/>
        <end position="84"/>
    </location>
</feature>
<dbReference type="Proteomes" id="UP000030710">
    <property type="component" value="Unassembled WGS sequence"/>
</dbReference>
<feature type="compositionally biased region" description="Basic and acidic residues" evidence="1">
    <location>
        <begin position="141"/>
        <end position="155"/>
    </location>
</feature>
<feature type="compositionally biased region" description="Acidic residues" evidence="1">
    <location>
        <begin position="219"/>
        <end position="229"/>
    </location>
</feature>
<protein>
    <submittedName>
        <fullName evidence="2">Uncharacterized protein</fullName>
    </submittedName>
</protein>
<feature type="region of interest" description="Disordered" evidence="1">
    <location>
        <begin position="74"/>
        <end position="235"/>
    </location>
</feature>
<dbReference type="HOGENOM" id="CLU_1178112_0_0_2"/>
<accession>U1NI81</accession>
<evidence type="ECO:0000256" key="1">
    <source>
        <dbReference type="SAM" id="MobiDB-lite"/>
    </source>
</evidence>